<gene>
    <name evidence="1" type="ORF">F2A26_06715</name>
    <name evidence="2" type="ORF">RVH17_12355</name>
</gene>
<sequence>MKIGRSLLSRPIFTLEGTGSQRNSPCRRGCRLTPQVRLRAKSPQAFHNASVDFNTDRRIGNAFDLSLLAGEFLRKWLSYAICNKTVEVAVGEP</sequence>
<organism evidence="2 4">
    <name type="scientific">Alistipes finegoldii</name>
    <dbReference type="NCBI Taxonomy" id="214856"/>
    <lineage>
        <taxon>Bacteria</taxon>
        <taxon>Pseudomonadati</taxon>
        <taxon>Bacteroidota</taxon>
        <taxon>Bacteroidia</taxon>
        <taxon>Bacteroidales</taxon>
        <taxon>Rikenellaceae</taxon>
        <taxon>Alistipes</taxon>
    </lineage>
</organism>
<evidence type="ECO:0000313" key="4">
    <source>
        <dbReference type="Proteomes" id="UP001181347"/>
    </source>
</evidence>
<dbReference type="EMBL" id="VVND01000008">
    <property type="protein sequence ID" value="KAA3159517.1"/>
    <property type="molecule type" value="Genomic_DNA"/>
</dbReference>
<evidence type="ECO:0000313" key="3">
    <source>
        <dbReference type="Proteomes" id="UP000324870"/>
    </source>
</evidence>
<reference evidence="2" key="2">
    <citation type="submission" date="2023-10" db="EMBL/GenBank/DDBJ databases">
        <title>Genome Sequence of the Bacteria from From Gut Wall in Crohn's Disease.</title>
        <authorList>
            <person name="Rodriguez-Palacios A."/>
        </authorList>
    </citation>
    <scope>NUCLEOTIDE SEQUENCE</scope>
    <source>
        <strain evidence="2">CavFT-hAR58</strain>
    </source>
</reference>
<proteinExistence type="predicted"/>
<evidence type="ECO:0000313" key="1">
    <source>
        <dbReference type="EMBL" id="KAA3159517.1"/>
    </source>
</evidence>
<dbReference type="Proteomes" id="UP000324870">
    <property type="component" value="Unassembled WGS sequence"/>
</dbReference>
<keyword evidence="3" id="KW-1185">Reference proteome</keyword>
<comment type="caution">
    <text evidence="2">The sequence shown here is derived from an EMBL/GenBank/DDBJ whole genome shotgun (WGS) entry which is preliminary data.</text>
</comment>
<reference evidence="1 3" key="1">
    <citation type="journal article" date="2019" name="Nat. Med.">
        <title>A library of human gut bacterial isolates paired with longitudinal multiomics data enables mechanistic microbiome research.</title>
        <authorList>
            <person name="Poyet M."/>
            <person name="Groussin M."/>
            <person name="Gibbons S.M."/>
            <person name="Avila-Pacheco J."/>
            <person name="Jiang X."/>
            <person name="Kearney S.M."/>
            <person name="Perrotta A.R."/>
            <person name="Berdy B."/>
            <person name="Zhao S."/>
            <person name="Lieberman T.D."/>
            <person name="Swanson P.K."/>
            <person name="Smith M."/>
            <person name="Roesemann S."/>
            <person name="Alexander J.E."/>
            <person name="Rich S.A."/>
            <person name="Livny J."/>
            <person name="Vlamakis H."/>
            <person name="Clish C."/>
            <person name="Bullock K."/>
            <person name="Deik A."/>
            <person name="Scott J."/>
            <person name="Pierce K.A."/>
            <person name="Xavier R.J."/>
            <person name="Alm E.J."/>
        </authorList>
    </citation>
    <scope>NUCLEOTIDE SEQUENCE [LARGE SCALE GENOMIC DNA]</scope>
    <source>
        <strain evidence="1 3">BIOML-A1</strain>
    </source>
</reference>
<name>A0AAE4RY37_9BACT</name>
<accession>A0AAE4RY37</accession>
<protein>
    <submittedName>
        <fullName evidence="2">Uncharacterized protein</fullName>
    </submittedName>
</protein>
<dbReference type="Proteomes" id="UP001181347">
    <property type="component" value="Unassembled WGS sequence"/>
</dbReference>
<dbReference type="RefSeq" id="WP_130062896.1">
    <property type="nucleotide sequence ID" value="NZ_BAAFKU010000003.1"/>
</dbReference>
<dbReference type="AlphaFoldDB" id="A0AAE4RY37"/>
<evidence type="ECO:0000313" key="2">
    <source>
        <dbReference type="EMBL" id="MDU0260880.1"/>
    </source>
</evidence>
<dbReference type="EMBL" id="JAWDES010000005">
    <property type="protein sequence ID" value="MDU0260880.1"/>
    <property type="molecule type" value="Genomic_DNA"/>
</dbReference>